<organism evidence="12">
    <name type="scientific">Phallusia mammillata</name>
    <dbReference type="NCBI Taxonomy" id="59560"/>
    <lineage>
        <taxon>Eukaryota</taxon>
        <taxon>Metazoa</taxon>
        <taxon>Chordata</taxon>
        <taxon>Tunicata</taxon>
        <taxon>Ascidiacea</taxon>
        <taxon>Phlebobranchia</taxon>
        <taxon>Ascidiidae</taxon>
        <taxon>Phallusia</taxon>
    </lineage>
</organism>
<dbReference type="InterPro" id="IPR026932">
    <property type="entry name" value="MYRF_ICA"/>
</dbReference>
<evidence type="ECO:0000256" key="6">
    <source>
        <dbReference type="ARBA" id="ARBA00023136"/>
    </source>
</evidence>
<keyword evidence="5 7" id="KW-0238">DNA-binding</keyword>
<evidence type="ECO:0000256" key="9">
    <source>
        <dbReference type="SAM" id="Phobius"/>
    </source>
</evidence>
<proteinExistence type="evidence at transcript level"/>
<evidence type="ECO:0000256" key="3">
    <source>
        <dbReference type="ARBA" id="ARBA00022692"/>
    </source>
</evidence>
<gene>
    <name evidence="12" type="primary">Myrfl</name>
</gene>
<dbReference type="Gene3D" id="2.60.40.1390">
    <property type="entry name" value="NDT80 DNA-binding domain"/>
    <property type="match status" value="2"/>
</dbReference>
<dbReference type="PROSITE" id="PS51517">
    <property type="entry name" value="NDT80"/>
    <property type="match status" value="1"/>
</dbReference>
<feature type="transmembrane region" description="Helical" evidence="9">
    <location>
        <begin position="809"/>
        <end position="834"/>
    </location>
</feature>
<evidence type="ECO:0000256" key="4">
    <source>
        <dbReference type="ARBA" id="ARBA00022989"/>
    </source>
</evidence>
<dbReference type="Pfam" id="PF13888">
    <property type="entry name" value="MRF_C2"/>
    <property type="match status" value="1"/>
</dbReference>
<feature type="domain" description="NDT80" evidence="10">
    <location>
        <begin position="323"/>
        <end position="581"/>
    </location>
</feature>
<reference evidence="12" key="1">
    <citation type="submission" date="2020-04" db="EMBL/GenBank/DDBJ databases">
        <authorList>
            <person name="Neveu A P."/>
        </authorList>
    </citation>
    <scope>NUCLEOTIDE SEQUENCE</scope>
    <source>
        <tissue evidence="12">Whole embryo</tissue>
    </source>
</reference>
<evidence type="ECO:0000259" key="11">
    <source>
        <dbReference type="PROSITE" id="PS51688"/>
    </source>
</evidence>
<keyword evidence="3 9" id="KW-0812">Transmembrane</keyword>
<dbReference type="InterPro" id="IPR037141">
    <property type="entry name" value="NDT80_DNA-bd_dom_sf"/>
</dbReference>
<dbReference type="GO" id="GO:0005789">
    <property type="term" value="C:endoplasmic reticulum membrane"/>
    <property type="evidence" value="ECO:0007669"/>
    <property type="project" value="TreeGrafter"/>
</dbReference>
<feature type="compositionally biased region" description="Low complexity" evidence="8">
    <location>
        <begin position="253"/>
        <end position="272"/>
    </location>
</feature>
<dbReference type="GO" id="GO:0043565">
    <property type="term" value="F:sequence-specific DNA binding"/>
    <property type="evidence" value="ECO:0007669"/>
    <property type="project" value="TreeGrafter"/>
</dbReference>
<evidence type="ECO:0000313" key="12">
    <source>
        <dbReference type="EMBL" id="CAB3264167.1"/>
    </source>
</evidence>
<dbReference type="FunFam" id="2.60.40.1390:FF:000004">
    <property type="entry name" value="Myelin regulatory factor"/>
    <property type="match status" value="1"/>
</dbReference>
<dbReference type="InterPro" id="IPR008967">
    <property type="entry name" value="p53-like_TF_DNA-bd_sf"/>
</dbReference>
<dbReference type="AlphaFoldDB" id="A0A6F9DL52"/>
<feature type="DNA-binding region" description="NDT80" evidence="7">
    <location>
        <begin position="323"/>
        <end position="581"/>
    </location>
</feature>
<dbReference type="InterPro" id="IPR030392">
    <property type="entry name" value="S74_ICA"/>
</dbReference>
<dbReference type="PANTHER" id="PTHR13029:SF18">
    <property type="entry name" value="MYELIN REGULATORY FACTOR HOMOLOG 1"/>
    <property type="match status" value="1"/>
</dbReference>
<accession>A0A6F9DL52</accession>
<dbReference type="GO" id="GO:0045893">
    <property type="term" value="P:positive regulation of DNA-templated transcription"/>
    <property type="evidence" value="ECO:0007669"/>
    <property type="project" value="TreeGrafter"/>
</dbReference>
<feature type="region of interest" description="Disordered" evidence="8">
    <location>
        <begin position="841"/>
        <end position="886"/>
    </location>
</feature>
<dbReference type="Pfam" id="PF13887">
    <property type="entry name" value="MYRF_ICA"/>
    <property type="match status" value="1"/>
</dbReference>
<evidence type="ECO:0000256" key="1">
    <source>
        <dbReference type="ARBA" id="ARBA00004167"/>
    </source>
</evidence>
<feature type="region of interest" description="Disordered" evidence="8">
    <location>
        <begin position="942"/>
        <end position="975"/>
    </location>
</feature>
<protein>
    <submittedName>
        <fullName evidence="12">Myelin regulatory factor-like</fullName>
    </submittedName>
</protein>
<feature type="domain" description="Peptidase S74" evidence="11">
    <location>
        <begin position="626"/>
        <end position="735"/>
    </location>
</feature>
<dbReference type="GO" id="GO:0016540">
    <property type="term" value="P:protein autoprocessing"/>
    <property type="evidence" value="ECO:0007669"/>
    <property type="project" value="InterPro"/>
</dbReference>
<feature type="region of interest" description="Disordered" evidence="8">
    <location>
        <begin position="239"/>
        <end position="301"/>
    </location>
</feature>
<dbReference type="GO" id="GO:0005634">
    <property type="term" value="C:nucleus"/>
    <property type="evidence" value="ECO:0007669"/>
    <property type="project" value="TreeGrafter"/>
</dbReference>
<dbReference type="Pfam" id="PF13884">
    <property type="entry name" value="Peptidase_S74"/>
    <property type="match status" value="1"/>
</dbReference>
<feature type="compositionally biased region" description="Low complexity" evidence="8">
    <location>
        <begin position="851"/>
        <end position="885"/>
    </location>
</feature>
<dbReference type="Pfam" id="PF05224">
    <property type="entry name" value="NDT80_PhoG"/>
    <property type="match status" value="1"/>
</dbReference>
<keyword evidence="6 9" id="KW-0472">Membrane</keyword>
<dbReference type="SUPFAM" id="SSF49417">
    <property type="entry name" value="p53-like transcription factors"/>
    <property type="match status" value="1"/>
</dbReference>
<evidence type="ECO:0000256" key="2">
    <source>
        <dbReference type="ARBA" id="ARBA00008221"/>
    </source>
</evidence>
<comment type="subcellular location">
    <subcellularLocation>
        <location evidence="1">Membrane</location>
        <topology evidence="1">Single-pass membrane protein</topology>
    </subcellularLocation>
</comment>
<dbReference type="InterPro" id="IPR051577">
    <property type="entry name" value="MRF-like"/>
</dbReference>
<comment type="similarity">
    <text evidence="2">Belongs to the MRF family.</text>
</comment>
<feature type="region of interest" description="Disordered" evidence="8">
    <location>
        <begin position="762"/>
        <end position="803"/>
    </location>
</feature>
<keyword evidence="4 9" id="KW-1133">Transmembrane helix</keyword>
<dbReference type="EMBL" id="LR788305">
    <property type="protein sequence ID" value="CAB3264167.1"/>
    <property type="molecule type" value="mRNA"/>
</dbReference>
<dbReference type="InterPro" id="IPR025719">
    <property type="entry name" value="MYRF_C2"/>
</dbReference>
<sequence length="1240" mass="138171">MTEYLRNKPRVDTFNSLHAETEGILFPKEEIDHHMLNNDGENIHFESEIADLAELITKGDTDLPVDITNIHPLESSSQNICDIYQLHGDQQQEQHQKRVKVTGNYQQQRLPHEQNAIHIRKFGGIQQEDPRFQTSCLPDSPPDSGSEPYSPPQEAHNSKFNLSHRVFQTTNQIQPSPSRDYRHDQYRGSGTISSPTGSNSSYEHSPTHQFDSRSSMEGVHHGAPMIEYNAGTNESQYISGGQRGLYADDGMKSMTSSLSPGSSSSDGSVHSGIQVVGYTQGAPATKKRKHSSSPPSSSMEPLNATLLNQQYQHMIQHQIKQEPDLLPSPGNENDRRGYYNNAYEMTETQQAPAPVRGNHPLTIPHPSPEIHNERPLAQSQFSDNNGTYQVIKWSPFIRDTWSPVFDGSGNELQTMSYRVDADKGFNFAVSDDTFVCQKKNHFQVTVHIGVVGHPCFIKTDGRLQQIEAFYINLYGVKYESQNQTIAIEQSQSDRSKKAFHPVKVDLPGDQVTKVTIGRLHFSETTTNNMRKKGRPNPDQRYFMCIVALYAQCGNKSYTVAAAGTEKIIVRASNPGQFDQDDIQWQRAQLPDAIYHHGRVGINYDHPDEALVVHGNIKLTGHLMQPSDKRAKEGIQEVDTETQLKNVSNIRICKYQYSPEYAMHAGIDSNRVETGVIAQELACVMPEAVRETGDVQLENGETIPNFLVVDKDRLYMENVGAVKQIYKLTTNFEERIDELERWNKKLKRTRKYDSFRSNISGLTTPSVSREGSVREPSKARSSRTSSNSSSRARKPPSSRQSGTGCMSNRFVQAMVIALVVIMAFSVVAMSTLYIVSMSHKDKCTDNCSNGKDTVSSDSSTNTSYKPVNSTSSVMMSSTTLAPSPNNKSPPPIKFCPITFDPCTEQLKFCCTDAPAGQPMSAICLRALPVARSELKYLIPNTNAPRTTVTTERRRPQPREFPGSHKHKNKNPGVGDGYYDTGDMPNINPIISMENNSPGGKEMDGSSPLVRPHLVKVEPQQTGGKMIPSKVAAAKKKRKKARIDDVTDLEADRHQVHNINRRAVSHNIPEVGLFVADIVSLEIVEPNITLHDASGGETSYALCETHLTNYTYSVPVAPETPQGLPFTLKFSLRDNANIVRCKNTGKDLCPNTEASDEEVITRSGKDVDFTLNFSDYITTDYMFRVTTLVDLDGICQYETSDAGTSYTEFNLHFYRTCSTAPTTAPPAEDVGFYYGEYAQLPS</sequence>
<dbReference type="GO" id="GO:0003700">
    <property type="term" value="F:DNA-binding transcription factor activity"/>
    <property type="evidence" value="ECO:0007669"/>
    <property type="project" value="UniProtKB-UniRule"/>
</dbReference>
<evidence type="ECO:0000256" key="8">
    <source>
        <dbReference type="SAM" id="MobiDB-lite"/>
    </source>
</evidence>
<evidence type="ECO:0000259" key="10">
    <source>
        <dbReference type="PROSITE" id="PS51517"/>
    </source>
</evidence>
<evidence type="ECO:0000256" key="5">
    <source>
        <dbReference type="ARBA" id="ARBA00023125"/>
    </source>
</evidence>
<evidence type="ECO:0000256" key="7">
    <source>
        <dbReference type="PROSITE-ProRule" id="PRU00850"/>
    </source>
</evidence>
<dbReference type="PANTHER" id="PTHR13029">
    <property type="match status" value="1"/>
</dbReference>
<dbReference type="InterPro" id="IPR024061">
    <property type="entry name" value="NDT80_DNA-bd_dom"/>
</dbReference>
<feature type="compositionally biased region" description="Polar residues" evidence="8">
    <location>
        <begin position="188"/>
        <end position="215"/>
    </location>
</feature>
<feature type="region of interest" description="Disordered" evidence="8">
    <location>
        <begin position="170"/>
        <end position="218"/>
    </location>
</feature>
<name>A0A6F9DL52_9ASCI</name>
<feature type="region of interest" description="Disordered" evidence="8">
    <location>
        <begin position="130"/>
        <end position="157"/>
    </location>
</feature>
<dbReference type="PROSITE" id="PS51688">
    <property type="entry name" value="ICA"/>
    <property type="match status" value="1"/>
</dbReference>